<feature type="transmembrane region" description="Helical" evidence="1">
    <location>
        <begin position="305"/>
        <end position="326"/>
    </location>
</feature>
<evidence type="ECO:0000313" key="3">
    <source>
        <dbReference type="Proteomes" id="UP001281761"/>
    </source>
</evidence>
<accession>A0ABQ9Y5C7</accession>
<dbReference type="InterPro" id="IPR011050">
    <property type="entry name" value="Pectin_lyase_fold/virulence"/>
</dbReference>
<sequence>MQNCVLLINTPLSPSFVSHGGTLNLVDISIRSSDHSSHDTPFISSGLFSRFNLISSTFSNISTSLLANSMDSVWSDDVTDSGVIDSSNFDRCDACCTGALYSNNRFQTLSTLNCSFSHFTLTNEVQQTLTATTSFIGDIFASLTRNGEGGAIQFKPSDASAVLTVTNCAFTTCTSSSSFKGGAIHASNGKVVVAGTTFTECTGHSGGAIATTAAQLTVSDSAFYSCKAICLSWLEEKGQYTLFQADPHTPENQRLNGGGGAMWIELQSSYYLISACLFESCLAPSFGGGIVLWPYGCAPPDFFRMVNCLFLGTTGFLLSLFIISFVTG</sequence>
<comment type="caution">
    <text evidence="2">The sequence shown here is derived from an EMBL/GenBank/DDBJ whole genome shotgun (WGS) entry which is preliminary data.</text>
</comment>
<reference evidence="2 3" key="1">
    <citation type="journal article" date="2022" name="bioRxiv">
        <title>Genomics of Preaxostyla Flagellates Illuminates Evolutionary Transitions and the Path Towards Mitochondrial Loss.</title>
        <authorList>
            <person name="Novak L.V.F."/>
            <person name="Treitli S.C."/>
            <person name="Pyrih J."/>
            <person name="Halakuc P."/>
            <person name="Pipaliya S.V."/>
            <person name="Vacek V."/>
            <person name="Brzon O."/>
            <person name="Soukal P."/>
            <person name="Eme L."/>
            <person name="Dacks J.B."/>
            <person name="Karnkowska A."/>
            <person name="Elias M."/>
            <person name="Hampl V."/>
        </authorList>
    </citation>
    <scope>NUCLEOTIDE SEQUENCE [LARGE SCALE GENOMIC DNA]</scope>
    <source>
        <strain evidence="2">NAU3</strain>
        <tissue evidence="2">Gut</tissue>
    </source>
</reference>
<protein>
    <submittedName>
        <fullName evidence="2">Uncharacterized protein</fullName>
    </submittedName>
</protein>
<feature type="transmembrane region" description="Helical" evidence="1">
    <location>
        <begin position="270"/>
        <end position="293"/>
    </location>
</feature>
<evidence type="ECO:0000256" key="1">
    <source>
        <dbReference type="SAM" id="Phobius"/>
    </source>
</evidence>
<dbReference type="Proteomes" id="UP001281761">
    <property type="component" value="Unassembled WGS sequence"/>
</dbReference>
<keyword evidence="1" id="KW-0812">Transmembrane</keyword>
<keyword evidence="1" id="KW-0472">Membrane</keyword>
<gene>
    <name evidence="2" type="ORF">BLNAU_6199</name>
</gene>
<dbReference type="SUPFAM" id="SSF51126">
    <property type="entry name" value="Pectin lyase-like"/>
    <property type="match status" value="1"/>
</dbReference>
<proteinExistence type="predicted"/>
<dbReference type="EMBL" id="JARBJD010000034">
    <property type="protein sequence ID" value="KAK2958950.1"/>
    <property type="molecule type" value="Genomic_DNA"/>
</dbReference>
<keyword evidence="3" id="KW-1185">Reference proteome</keyword>
<organism evidence="2 3">
    <name type="scientific">Blattamonas nauphoetae</name>
    <dbReference type="NCBI Taxonomy" id="2049346"/>
    <lineage>
        <taxon>Eukaryota</taxon>
        <taxon>Metamonada</taxon>
        <taxon>Preaxostyla</taxon>
        <taxon>Oxymonadida</taxon>
        <taxon>Blattamonas</taxon>
    </lineage>
</organism>
<keyword evidence="1" id="KW-1133">Transmembrane helix</keyword>
<name>A0ABQ9Y5C7_9EUKA</name>
<evidence type="ECO:0000313" key="2">
    <source>
        <dbReference type="EMBL" id="KAK2958950.1"/>
    </source>
</evidence>